<dbReference type="GO" id="GO:0032259">
    <property type="term" value="P:methylation"/>
    <property type="evidence" value="ECO:0007669"/>
    <property type="project" value="UniProtKB-KW"/>
</dbReference>
<keyword evidence="3" id="KW-0949">S-adenosyl-L-methionine</keyword>
<dbReference type="GO" id="GO:0008171">
    <property type="term" value="F:O-methyltransferase activity"/>
    <property type="evidence" value="ECO:0007669"/>
    <property type="project" value="InterPro"/>
</dbReference>
<keyword evidence="2" id="KW-0808">Transferase</keyword>
<evidence type="ECO:0000313" key="7">
    <source>
        <dbReference type="Proteomes" id="UP000004018"/>
    </source>
</evidence>
<evidence type="ECO:0000256" key="1">
    <source>
        <dbReference type="ARBA" id="ARBA00022603"/>
    </source>
</evidence>
<keyword evidence="1" id="KW-0489">Methyltransferase</keyword>
<dbReference type="EMBL" id="ADGP01000019">
    <property type="protein sequence ID" value="EFD94123.1"/>
    <property type="molecule type" value="Genomic_DNA"/>
</dbReference>
<evidence type="ECO:0000256" key="2">
    <source>
        <dbReference type="ARBA" id="ARBA00022679"/>
    </source>
</evidence>
<evidence type="ECO:0000256" key="3">
    <source>
        <dbReference type="ARBA" id="ARBA00022691"/>
    </source>
</evidence>
<reference evidence="4" key="2">
    <citation type="submission" date="2009-12" db="EMBL/GenBank/DDBJ databases">
        <authorList>
            <person name="Madupu R."/>
            <person name="Durkin A.S."/>
            <person name="Torralba M."/>
            <person name="Methe B."/>
            <person name="Sutton G.G."/>
            <person name="Strausberg R.L."/>
            <person name="Nelson K.E."/>
        </authorList>
    </citation>
    <scope>NUCLEOTIDE SEQUENCE</scope>
    <source>
        <strain evidence="4">28L</strain>
    </source>
</reference>
<evidence type="ECO:0000313" key="4">
    <source>
        <dbReference type="EMBL" id="EFD94123.1"/>
    </source>
</evidence>
<dbReference type="InterPro" id="IPR029063">
    <property type="entry name" value="SAM-dependent_MTases_sf"/>
</dbReference>
<accession>D3LUX4</accession>
<protein>
    <submittedName>
        <fullName evidence="4">O-methyltransferase</fullName>
    </submittedName>
</protein>
<dbReference type="PROSITE" id="PS51682">
    <property type="entry name" value="SAM_OMT_I"/>
    <property type="match status" value="1"/>
</dbReference>
<dbReference type="Gene3D" id="3.40.50.150">
    <property type="entry name" value="Vaccinia Virus protein VP39"/>
    <property type="match status" value="1"/>
</dbReference>
<sequence>MKTLLAEMEAYGRTQGLPLLRAAELPLVQRLAAQQKPQRILEVGTAIGYSALQIIAQAPPHAELITIEADAARAAAARAYIARSPYATQIHVHCGDATALLGNLQGPWDLVFLDGPKGQYGRQLQLLLPQLRPGALILADNIRYHDMLYREGTLPHKHRTAIMRLRAFLDYIGDRRHFETVFFENGDGLTVSRWKG</sequence>
<dbReference type="STRING" id="699218.HMPREF0889_1673"/>
<dbReference type="InterPro" id="IPR002935">
    <property type="entry name" value="SAM_O-MeTrfase"/>
</dbReference>
<comment type="caution">
    <text evidence="4">The sequence shown here is derived from an EMBL/GenBank/DDBJ whole genome shotgun (WGS) entry which is preliminary data.</text>
</comment>
<dbReference type="PANTHER" id="PTHR43836:SF2">
    <property type="entry name" value="CATECHOL O-METHYLTRANSFERASE 1-RELATED"/>
    <property type="match status" value="1"/>
</dbReference>
<reference evidence="5 7" key="3">
    <citation type="submission" date="2011-04" db="EMBL/GenBank/DDBJ databases">
        <authorList>
            <person name="Harkins D.M."/>
            <person name="Madupu R."/>
            <person name="Durkin A.S."/>
            <person name="Torralba M."/>
            <person name="Methe B."/>
            <person name="Sutton G.G."/>
            <person name="Nelson K.E."/>
        </authorList>
    </citation>
    <scope>NUCLEOTIDE SEQUENCE [LARGE SCALE GENOMIC DNA]</scope>
    <source>
        <strain evidence="5 7">UPII 199-6</strain>
    </source>
</reference>
<dbReference type="AlphaFoldDB" id="D3LUX4"/>
<reference evidence="6" key="1">
    <citation type="submission" date="2009-12" db="EMBL/GenBank/DDBJ databases">
        <title>Sequence of Clostridiales genomosp. BVAB3 str. UPII9-5.</title>
        <authorList>
            <person name="Madupu R."/>
            <person name="Durkin A.S."/>
            <person name="Torralba M."/>
            <person name="Methe B."/>
            <person name="Sutton G.G."/>
            <person name="Strausberg R.L."/>
            <person name="Nelson K.E."/>
        </authorList>
    </citation>
    <scope>NUCLEOTIDE SEQUENCE [LARGE SCALE GENOMIC DNA]</scope>
    <source>
        <strain evidence="6">28L</strain>
    </source>
</reference>
<dbReference type="SUPFAM" id="SSF53335">
    <property type="entry name" value="S-adenosyl-L-methionine-dependent methyltransferases"/>
    <property type="match status" value="1"/>
</dbReference>
<dbReference type="OrthoDB" id="9799672at2"/>
<evidence type="ECO:0000313" key="6">
    <source>
        <dbReference type="Proteomes" id="UP000003242"/>
    </source>
</evidence>
<dbReference type="Proteomes" id="UP000003242">
    <property type="component" value="Unassembled WGS sequence"/>
</dbReference>
<keyword evidence="7" id="KW-1185">Reference proteome</keyword>
<dbReference type="eggNOG" id="COG4122">
    <property type="taxonomic scope" value="Bacteria"/>
</dbReference>
<proteinExistence type="predicted"/>
<organism evidence="4 6">
    <name type="scientific">Megasphaera lornae</name>
    <dbReference type="NCBI Taxonomy" id="1000568"/>
    <lineage>
        <taxon>Bacteria</taxon>
        <taxon>Bacillati</taxon>
        <taxon>Bacillota</taxon>
        <taxon>Negativicutes</taxon>
        <taxon>Veillonellales</taxon>
        <taxon>Veillonellaceae</taxon>
        <taxon>Megasphaera</taxon>
    </lineage>
</organism>
<dbReference type="EMBL" id="AFIJ01000033">
    <property type="protein sequence ID" value="EGL39783.1"/>
    <property type="molecule type" value="Genomic_DNA"/>
</dbReference>
<gene>
    <name evidence="4" type="ORF">HMPREF0889_1673</name>
    <name evidence="5" type="ORF">HMPREF1039_0974</name>
</gene>
<evidence type="ECO:0000313" key="5">
    <source>
        <dbReference type="EMBL" id="EGL39783.1"/>
    </source>
</evidence>
<dbReference type="Pfam" id="PF01596">
    <property type="entry name" value="Methyltransf_3"/>
    <property type="match status" value="1"/>
</dbReference>
<dbReference type="PANTHER" id="PTHR43836">
    <property type="entry name" value="CATECHOL O-METHYLTRANSFERASE 1-RELATED"/>
    <property type="match status" value="1"/>
</dbReference>
<dbReference type="Proteomes" id="UP000004018">
    <property type="component" value="Unassembled WGS sequence"/>
</dbReference>
<dbReference type="RefSeq" id="WP_007391388.1">
    <property type="nucleotide sequence ID" value="NZ_ADGP01000019.1"/>
</dbReference>
<name>D3LUX4_9FIRM</name>